<reference evidence="1" key="1">
    <citation type="journal article" date="2019" name="bioRxiv">
        <title>The Genome of the Zebra Mussel, Dreissena polymorpha: A Resource for Invasive Species Research.</title>
        <authorList>
            <person name="McCartney M.A."/>
            <person name="Auch B."/>
            <person name="Kono T."/>
            <person name="Mallez S."/>
            <person name="Zhang Y."/>
            <person name="Obille A."/>
            <person name="Becker A."/>
            <person name="Abrahante J.E."/>
            <person name="Garbe J."/>
            <person name="Badalamenti J.P."/>
            <person name="Herman A."/>
            <person name="Mangelson H."/>
            <person name="Liachko I."/>
            <person name="Sullivan S."/>
            <person name="Sone E.D."/>
            <person name="Koren S."/>
            <person name="Silverstein K.A.T."/>
            <person name="Beckman K.B."/>
            <person name="Gohl D.M."/>
        </authorList>
    </citation>
    <scope>NUCLEOTIDE SEQUENCE</scope>
    <source>
        <strain evidence="1">Duluth1</strain>
        <tissue evidence="1">Whole animal</tissue>
    </source>
</reference>
<dbReference type="EMBL" id="JAIWYP010000001">
    <property type="protein sequence ID" value="KAH3890545.1"/>
    <property type="molecule type" value="Genomic_DNA"/>
</dbReference>
<dbReference type="AlphaFoldDB" id="A0A9D4NA14"/>
<evidence type="ECO:0000313" key="2">
    <source>
        <dbReference type="Proteomes" id="UP000828390"/>
    </source>
</evidence>
<proteinExistence type="predicted"/>
<comment type="caution">
    <text evidence="1">The sequence shown here is derived from an EMBL/GenBank/DDBJ whole genome shotgun (WGS) entry which is preliminary data.</text>
</comment>
<protein>
    <submittedName>
        <fullName evidence="1">Uncharacterized protein</fullName>
    </submittedName>
</protein>
<reference evidence="1" key="2">
    <citation type="submission" date="2020-11" db="EMBL/GenBank/DDBJ databases">
        <authorList>
            <person name="McCartney M.A."/>
            <person name="Auch B."/>
            <person name="Kono T."/>
            <person name="Mallez S."/>
            <person name="Becker A."/>
            <person name="Gohl D.M."/>
            <person name="Silverstein K.A.T."/>
            <person name="Koren S."/>
            <person name="Bechman K.B."/>
            <person name="Herman A."/>
            <person name="Abrahante J.E."/>
            <person name="Garbe J."/>
        </authorList>
    </citation>
    <scope>NUCLEOTIDE SEQUENCE</scope>
    <source>
        <strain evidence="1">Duluth1</strain>
        <tissue evidence="1">Whole animal</tissue>
    </source>
</reference>
<accession>A0A9D4NA14</accession>
<name>A0A9D4NA14_DREPO</name>
<dbReference type="Proteomes" id="UP000828390">
    <property type="component" value="Unassembled WGS sequence"/>
</dbReference>
<gene>
    <name evidence="1" type="ORF">DPMN_014630</name>
</gene>
<sequence>MKYVLSIRSQNAGESAFNVLRRDTVITKTIRKDLHDGRLIELTNDMIEELKRPDVSDYQELLSGGFGKVYICKYGIDQHHNLKYLLLELCQKHVYIFRTTL</sequence>
<evidence type="ECO:0000313" key="1">
    <source>
        <dbReference type="EMBL" id="KAH3890545.1"/>
    </source>
</evidence>
<keyword evidence="2" id="KW-1185">Reference proteome</keyword>
<organism evidence="1 2">
    <name type="scientific">Dreissena polymorpha</name>
    <name type="common">Zebra mussel</name>
    <name type="synonym">Mytilus polymorpha</name>
    <dbReference type="NCBI Taxonomy" id="45954"/>
    <lineage>
        <taxon>Eukaryota</taxon>
        <taxon>Metazoa</taxon>
        <taxon>Spiralia</taxon>
        <taxon>Lophotrochozoa</taxon>
        <taxon>Mollusca</taxon>
        <taxon>Bivalvia</taxon>
        <taxon>Autobranchia</taxon>
        <taxon>Heteroconchia</taxon>
        <taxon>Euheterodonta</taxon>
        <taxon>Imparidentia</taxon>
        <taxon>Neoheterodontei</taxon>
        <taxon>Myida</taxon>
        <taxon>Dreissenoidea</taxon>
        <taxon>Dreissenidae</taxon>
        <taxon>Dreissena</taxon>
    </lineage>
</organism>